<protein>
    <submittedName>
        <fullName evidence="1">Uncharacterized protein</fullName>
    </submittedName>
</protein>
<reference evidence="1" key="1">
    <citation type="submission" date="2014-05" db="EMBL/GenBank/DDBJ databases">
        <authorList>
            <person name="Chronopoulou M."/>
        </authorList>
    </citation>
    <scope>NUCLEOTIDE SEQUENCE</scope>
    <source>
        <tissue evidence="1">Whole organism</tissue>
    </source>
</reference>
<sequence length="17" mass="1934">MITYCFGVNLAIELPHI</sequence>
<organism evidence="1">
    <name type="scientific">Lepeophtheirus salmonis</name>
    <name type="common">Salmon louse</name>
    <name type="synonym">Caligus salmonis</name>
    <dbReference type="NCBI Taxonomy" id="72036"/>
    <lineage>
        <taxon>Eukaryota</taxon>
        <taxon>Metazoa</taxon>
        <taxon>Ecdysozoa</taxon>
        <taxon>Arthropoda</taxon>
        <taxon>Crustacea</taxon>
        <taxon>Multicrustacea</taxon>
        <taxon>Hexanauplia</taxon>
        <taxon>Copepoda</taxon>
        <taxon>Siphonostomatoida</taxon>
        <taxon>Caligidae</taxon>
        <taxon>Lepeophtheirus</taxon>
    </lineage>
</organism>
<name>A0A0K2V422_LEPSM</name>
<proteinExistence type="predicted"/>
<accession>A0A0K2V422</accession>
<dbReference type="AlphaFoldDB" id="A0A0K2V422"/>
<evidence type="ECO:0000313" key="1">
    <source>
        <dbReference type="EMBL" id="CDW44847.1"/>
    </source>
</evidence>
<dbReference type="EMBL" id="HACA01027486">
    <property type="protein sequence ID" value="CDW44847.1"/>
    <property type="molecule type" value="Transcribed_RNA"/>
</dbReference>